<dbReference type="PANTHER" id="PTHR33696:SF3">
    <property type="entry name" value="FLZ-TYPE DOMAIN-CONTAINING PROTEIN"/>
    <property type="match status" value="1"/>
</dbReference>
<dbReference type="Gramene" id="Kaladp0037s0429.1.v1.1">
    <property type="protein sequence ID" value="Kaladp0037s0429.1.v1.1.CDS.1"/>
    <property type="gene ID" value="Kaladp0037s0429.v1.1"/>
</dbReference>
<keyword evidence="2" id="KW-1185">Reference proteome</keyword>
<sequence length="163" mass="18492">MGCCEAVCSEISVPFSWEVKPGISKHSQEHVVFTTSTSDMMELPLPPCLQDKPRMSLQESPVSIPDGFVLPCSWDKPRMSVPGAFQQSWIRMRSSSRKGLWRKEADPFEAARKECTKATTLSPWRKLLTKSRSAGGRQTNKRSFFDFSCKHSCNAREDSIFRL</sequence>
<evidence type="ECO:0000313" key="1">
    <source>
        <dbReference type="EnsemblPlants" id="Kaladp0037s0429.1.v1.1.CDS.1"/>
    </source>
</evidence>
<dbReference type="Proteomes" id="UP000594263">
    <property type="component" value="Unplaced"/>
</dbReference>
<evidence type="ECO:0000313" key="2">
    <source>
        <dbReference type="Proteomes" id="UP000594263"/>
    </source>
</evidence>
<dbReference type="AlphaFoldDB" id="A0A7N0TIF2"/>
<protein>
    <submittedName>
        <fullName evidence="1">Uncharacterized protein</fullName>
    </submittedName>
</protein>
<accession>A0A7N0TIF2</accession>
<name>A0A7N0TIF2_KALFE</name>
<proteinExistence type="predicted"/>
<organism evidence="1 2">
    <name type="scientific">Kalanchoe fedtschenkoi</name>
    <name type="common">Lavender scallops</name>
    <name type="synonym">South American air plant</name>
    <dbReference type="NCBI Taxonomy" id="63787"/>
    <lineage>
        <taxon>Eukaryota</taxon>
        <taxon>Viridiplantae</taxon>
        <taxon>Streptophyta</taxon>
        <taxon>Embryophyta</taxon>
        <taxon>Tracheophyta</taxon>
        <taxon>Spermatophyta</taxon>
        <taxon>Magnoliopsida</taxon>
        <taxon>eudicotyledons</taxon>
        <taxon>Gunneridae</taxon>
        <taxon>Pentapetalae</taxon>
        <taxon>Saxifragales</taxon>
        <taxon>Crassulaceae</taxon>
        <taxon>Kalanchoe</taxon>
    </lineage>
</organism>
<reference evidence="1" key="1">
    <citation type="submission" date="2021-01" db="UniProtKB">
        <authorList>
            <consortium name="EnsemblPlants"/>
        </authorList>
    </citation>
    <scope>IDENTIFICATION</scope>
</reference>
<dbReference type="EnsemblPlants" id="Kaladp0037s0429.1.v1.1">
    <property type="protein sequence ID" value="Kaladp0037s0429.1.v1.1.CDS.1"/>
    <property type="gene ID" value="Kaladp0037s0429.v1.1"/>
</dbReference>
<dbReference type="PANTHER" id="PTHR33696">
    <property type="entry name" value="T22J18.15-RELATED"/>
    <property type="match status" value="1"/>
</dbReference>